<dbReference type="PROSITE" id="PS50059">
    <property type="entry name" value="FKBP_PPIASE"/>
    <property type="match status" value="1"/>
</dbReference>
<dbReference type="OrthoDB" id="9814548at2"/>
<dbReference type="GO" id="GO:0003755">
    <property type="term" value="F:peptidyl-prolyl cis-trans isomerase activity"/>
    <property type="evidence" value="ECO:0007669"/>
    <property type="project" value="UniProtKB-UniRule"/>
</dbReference>
<dbReference type="InterPro" id="IPR001179">
    <property type="entry name" value="PPIase_FKBP_dom"/>
</dbReference>
<dbReference type="PROSITE" id="PS51257">
    <property type="entry name" value="PROKAR_LIPOPROTEIN"/>
    <property type="match status" value="1"/>
</dbReference>
<dbReference type="GO" id="GO:0006457">
    <property type="term" value="P:protein folding"/>
    <property type="evidence" value="ECO:0007669"/>
    <property type="project" value="InterPro"/>
</dbReference>
<evidence type="ECO:0000256" key="8">
    <source>
        <dbReference type="SAM" id="SignalP"/>
    </source>
</evidence>
<evidence type="ECO:0000313" key="10">
    <source>
        <dbReference type="EMBL" id="ORE89624.1"/>
    </source>
</evidence>
<comment type="similarity">
    <text evidence="2 7">Belongs to the FKBP-type PPIase family.</text>
</comment>
<keyword evidence="3 8" id="KW-0732">Signal</keyword>
<feature type="domain" description="PPIase FKBP-type" evidence="9">
    <location>
        <begin position="155"/>
        <end position="241"/>
    </location>
</feature>
<evidence type="ECO:0000259" key="9">
    <source>
        <dbReference type="PROSITE" id="PS50059"/>
    </source>
</evidence>
<dbReference type="STRING" id="1317117.ATO7_07075"/>
<dbReference type="EC" id="5.2.1.8" evidence="7"/>
<sequence>MTFKPLAGTLALGGALLISACQQNGAAPAGSAGDAALDTDAQKFSYSAGYEIGSRLGQMGEVDVDLGALTAGLSDAYNEKDARLSDQEMAEVKQKIYKQAAEKRNAERAEQADANLSEGQAFLEENAAKDGVKTTESGLQYLIVEEGEGDAPAATDTVVVHYTGTLLDGTEFDSSHKRGQPATFKLNGVIKGWTEGLQMIKPGGKAKLFIPPELAYGERGAGAMIGPNQTLIFDVELIEVKQAEE</sequence>
<dbReference type="GO" id="GO:0016020">
    <property type="term" value="C:membrane"/>
    <property type="evidence" value="ECO:0007669"/>
    <property type="project" value="InterPro"/>
</dbReference>
<dbReference type="AlphaFoldDB" id="A0A1Y1SIY1"/>
<evidence type="ECO:0000256" key="6">
    <source>
        <dbReference type="PROSITE-ProRule" id="PRU00277"/>
    </source>
</evidence>
<keyword evidence="4 6" id="KW-0697">Rotamase</keyword>
<dbReference type="InterPro" id="IPR046357">
    <property type="entry name" value="PPIase_dom_sf"/>
</dbReference>
<dbReference type="InterPro" id="IPR000774">
    <property type="entry name" value="PPIase_FKBP_N"/>
</dbReference>
<reference evidence="10 11" key="1">
    <citation type="submission" date="2013-04" db="EMBL/GenBank/DDBJ databases">
        <title>Oceanococcus atlanticus 22II-S10r2 Genome Sequencing.</title>
        <authorList>
            <person name="Lai Q."/>
            <person name="Li G."/>
            <person name="Shao Z."/>
        </authorList>
    </citation>
    <scope>NUCLEOTIDE SEQUENCE [LARGE SCALE GENOMIC DNA]</scope>
    <source>
        <strain evidence="10 11">22II-S10r2</strain>
    </source>
</reference>
<gene>
    <name evidence="10" type="ORF">ATO7_07075</name>
</gene>
<organism evidence="10 11">
    <name type="scientific">Oceanococcus atlanticus</name>
    <dbReference type="NCBI Taxonomy" id="1317117"/>
    <lineage>
        <taxon>Bacteria</taxon>
        <taxon>Pseudomonadati</taxon>
        <taxon>Pseudomonadota</taxon>
        <taxon>Gammaproteobacteria</taxon>
        <taxon>Chromatiales</taxon>
        <taxon>Oceanococcaceae</taxon>
        <taxon>Oceanococcus</taxon>
    </lineage>
</organism>
<keyword evidence="11" id="KW-1185">Reference proteome</keyword>
<evidence type="ECO:0000256" key="2">
    <source>
        <dbReference type="ARBA" id="ARBA00006577"/>
    </source>
</evidence>
<accession>A0A1Y1SIY1</accession>
<proteinExistence type="inferred from homology"/>
<dbReference type="PANTHER" id="PTHR43811:SF19">
    <property type="entry name" value="39 KDA FK506-BINDING NUCLEAR PROTEIN"/>
    <property type="match status" value="1"/>
</dbReference>
<dbReference type="InterPro" id="IPR036944">
    <property type="entry name" value="PPIase_FKBP_N_sf"/>
</dbReference>
<evidence type="ECO:0000256" key="4">
    <source>
        <dbReference type="ARBA" id="ARBA00023110"/>
    </source>
</evidence>
<evidence type="ECO:0000256" key="1">
    <source>
        <dbReference type="ARBA" id="ARBA00000971"/>
    </source>
</evidence>
<dbReference type="FunFam" id="3.10.50.40:FF:000045">
    <property type="entry name" value="Peptidyl-prolyl cis-trans isomerase"/>
    <property type="match status" value="1"/>
</dbReference>
<dbReference type="Gene3D" id="3.10.50.40">
    <property type="match status" value="1"/>
</dbReference>
<dbReference type="Proteomes" id="UP000192342">
    <property type="component" value="Unassembled WGS sequence"/>
</dbReference>
<dbReference type="PANTHER" id="PTHR43811">
    <property type="entry name" value="FKBP-TYPE PEPTIDYL-PROLYL CIS-TRANS ISOMERASE FKPA"/>
    <property type="match status" value="1"/>
</dbReference>
<protein>
    <recommendedName>
        <fullName evidence="7">Peptidyl-prolyl cis-trans isomerase</fullName>
        <ecNumber evidence="7">5.2.1.8</ecNumber>
    </recommendedName>
</protein>
<dbReference type="Gene3D" id="1.10.287.460">
    <property type="entry name" value="Peptidyl-prolyl cis-trans isomerase, FKBP-type, N-terminal domain"/>
    <property type="match status" value="1"/>
</dbReference>
<evidence type="ECO:0000256" key="7">
    <source>
        <dbReference type="RuleBase" id="RU003915"/>
    </source>
</evidence>
<name>A0A1Y1SIY1_9GAMM</name>
<dbReference type="PRINTS" id="PR01730">
    <property type="entry name" value="INFPOTNTIATR"/>
</dbReference>
<dbReference type="InterPro" id="IPR008104">
    <property type="entry name" value="INFPOTNTIATR"/>
</dbReference>
<dbReference type="RefSeq" id="WP_083560899.1">
    <property type="nucleotide sequence ID" value="NZ_AQQV01000001.1"/>
</dbReference>
<evidence type="ECO:0000256" key="3">
    <source>
        <dbReference type="ARBA" id="ARBA00022729"/>
    </source>
</evidence>
<feature type="signal peptide" evidence="8">
    <location>
        <begin position="1"/>
        <end position="26"/>
    </location>
</feature>
<comment type="caution">
    <text evidence="10">The sequence shown here is derived from an EMBL/GenBank/DDBJ whole genome shotgun (WGS) entry which is preliminary data.</text>
</comment>
<feature type="chain" id="PRO_5013141381" description="Peptidyl-prolyl cis-trans isomerase" evidence="8">
    <location>
        <begin position="27"/>
        <end position="245"/>
    </location>
</feature>
<comment type="catalytic activity">
    <reaction evidence="1 6 7">
        <text>[protein]-peptidylproline (omega=180) = [protein]-peptidylproline (omega=0)</text>
        <dbReference type="Rhea" id="RHEA:16237"/>
        <dbReference type="Rhea" id="RHEA-COMP:10747"/>
        <dbReference type="Rhea" id="RHEA-COMP:10748"/>
        <dbReference type="ChEBI" id="CHEBI:83833"/>
        <dbReference type="ChEBI" id="CHEBI:83834"/>
        <dbReference type="EC" id="5.2.1.8"/>
    </reaction>
</comment>
<dbReference type="EMBL" id="AQQV01000001">
    <property type="protein sequence ID" value="ORE89624.1"/>
    <property type="molecule type" value="Genomic_DNA"/>
</dbReference>
<evidence type="ECO:0000256" key="5">
    <source>
        <dbReference type="ARBA" id="ARBA00023235"/>
    </source>
</evidence>
<dbReference type="Pfam" id="PF00254">
    <property type="entry name" value="FKBP_C"/>
    <property type="match status" value="1"/>
</dbReference>
<keyword evidence="5 6" id="KW-0413">Isomerase</keyword>
<dbReference type="Pfam" id="PF01346">
    <property type="entry name" value="FKBP_N"/>
    <property type="match status" value="1"/>
</dbReference>
<dbReference type="SUPFAM" id="SSF54534">
    <property type="entry name" value="FKBP-like"/>
    <property type="match status" value="1"/>
</dbReference>
<evidence type="ECO:0000313" key="11">
    <source>
        <dbReference type="Proteomes" id="UP000192342"/>
    </source>
</evidence>